<accession>A0A9W6NJQ8</accession>
<dbReference type="RefSeq" id="WP_261961563.1">
    <property type="nucleotide sequence ID" value="NZ_BAAAXA010000001.1"/>
</dbReference>
<sequence length="918" mass="98380">MTSRDEQRRKRRSDSFRRDEADEADDWLAGLRGSSRGEPDPFEPAGPDPRDLDDHRFDGPAGAYDRPLERPARMERSGEVRAARTGDIREPRTGDVRGRRAADDSPSGIYTTGDIRGRRAADDSPSGVYTTGDIRGRRSAGDSPSGVFGPGSLPPAPPPARPANVDGWSAPDASTTSTGRRRRAEDDSPGGAYRRSADDSPSGVYRRSADDSPSGVYRRSAEDSPSGVSRRAADDSPSGVYRRSVDDSPGGAYRRSVDDSPGGAYRGAGASPGAYRGADDSPSGVYGSPSGVYGRGPATPPPAARPPLDQQLTAPQVPVSPPVDPPGSGGRRRAREESSYDAGPPLTPIIKPLAELTAPAPTTEPPPLVPIFPNMRPDASPTSGAARRARRAAEEQRANRTGDLGPRTGDLGPRTGDLRSRTGDLGPRTGDLGSRTGDLGPRTGDLGPRTGDLGARTGDVTGGRRRAPADEVEPGRSGPEGVYRGETAMFRPVDDTGSRSRRAATNGASASETTMFRPGERPRGNRGRAPYDDDPRAFESAAPPDTRRDDSGVRRREEVARRRPAYDEPPQQRRALDDDIAYDPYDPYDEPSEVRRGRGGRGTGEYTGDYTSGGTRRPARELRDRPDPDRLDRDLPRGRERIRELDRPEPPDRLDRPRSNRMVVDPVRTGPRPHRWIAMLSVIAVLVVLSACGVGTWFILKDEKNGPDSAKSGQTSAPKKRDISSRAVDPKALTEAEVFPQNSIVAVPNEPPYVILATKASNDCKVAATEELATLLAGAGCTEVVRATLKSPNEEYLITAGIFNVTSEQVAAKTFDGIKPIVDGQKGRFAGMSVGAGTGTDALVRAPTQLGWNYKGHFITYCVIARVDGNNFAQGDPYPNQITYDIVETYLDNGIIENRSIIQPEATPAASLPGAQPS</sequence>
<protein>
    <submittedName>
        <fullName evidence="3">Uncharacterized protein</fullName>
    </submittedName>
</protein>
<feature type="region of interest" description="Disordered" evidence="1">
    <location>
        <begin position="703"/>
        <end position="725"/>
    </location>
</feature>
<evidence type="ECO:0000313" key="3">
    <source>
        <dbReference type="EMBL" id="GLK99533.1"/>
    </source>
</evidence>
<feature type="compositionally biased region" description="Basic and acidic residues" evidence="1">
    <location>
        <begin position="618"/>
        <end position="658"/>
    </location>
</feature>
<dbReference type="Proteomes" id="UP001143480">
    <property type="component" value="Unassembled WGS sequence"/>
</dbReference>
<evidence type="ECO:0000256" key="2">
    <source>
        <dbReference type="SAM" id="Phobius"/>
    </source>
</evidence>
<reference evidence="3" key="2">
    <citation type="submission" date="2023-01" db="EMBL/GenBank/DDBJ databases">
        <authorList>
            <person name="Sun Q."/>
            <person name="Evtushenko L."/>
        </authorList>
    </citation>
    <scope>NUCLEOTIDE SEQUENCE</scope>
    <source>
        <strain evidence="3">VKM Ac-1321</strain>
    </source>
</reference>
<dbReference type="EMBL" id="BSFP01000004">
    <property type="protein sequence ID" value="GLK99533.1"/>
    <property type="molecule type" value="Genomic_DNA"/>
</dbReference>
<feature type="compositionally biased region" description="Low complexity" evidence="1">
    <location>
        <begin position="281"/>
        <end position="292"/>
    </location>
</feature>
<feature type="region of interest" description="Disordered" evidence="1">
    <location>
        <begin position="1"/>
        <end position="666"/>
    </location>
</feature>
<name>A0A9W6NJQ8_9ACTN</name>
<feature type="transmembrane region" description="Helical" evidence="2">
    <location>
        <begin position="676"/>
        <end position="700"/>
    </location>
</feature>
<reference evidence="3" key="1">
    <citation type="journal article" date="2014" name="Int. J. Syst. Evol. Microbiol.">
        <title>Complete genome sequence of Corynebacterium casei LMG S-19264T (=DSM 44701T), isolated from a smear-ripened cheese.</title>
        <authorList>
            <consortium name="US DOE Joint Genome Institute (JGI-PGF)"/>
            <person name="Walter F."/>
            <person name="Albersmeier A."/>
            <person name="Kalinowski J."/>
            <person name="Ruckert C."/>
        </authorList>
    </citation>
    <scope>NUCLEOTIDE SEQUENCE</scope>
    <source>
        <strain evidence="3">VKM Ac-1321</strain>
    </source>
</reference>
<proteinExistence type="predicted"/>
<evidence type="ECO:0000313" key="4">
    <source>
        <dbReference type="Proteomes" id="UP001143480"/>
    </source>
</evidence>
<feature type="compositionally biased region" description="Basic and acidic residues" evidence="1">
    <location>
        <begin position="545"/>
        <end position="577"/>
    </location>
</feature>
<feature type="compositionally biased region" description="Basic and acidic residues" evidence="1">
    <location>
        <begin position="1"/>
        <end position="20"/>
    </location>
</feature>
<keyword evidence="2" id="KW-0812">Transmembrane</keyword>
<feature type="compositionally biased region" description="Basic and acidic residues" evidence="1">
    <location>
        <begin position="48"/>
        <end position="58"/>
    </location>
</feature>
<keyword evidence="4" id="KW-1185">Reference proteome</keyword>
<feature type="compositionally biased region" description="Acidic residues" evidence="1">
    <location>
        <begin position="578"/>
        <end position="591"/>
    </location>
</feature>
<gene>
    <name evidence="3" type="ORF">GCM10017581_012740</name>
</gene>
<feature type="compositionally biased region" description="Basic and acidic residues" evidence="1">
    <location>
        <begin position="66"/>
        <end position="103"/>
    </location>
</feature>
<dbReference type="AlphaFoldDB" id="A0A9W6NJQ8"/>
<evidence type="ECO:0000256" key="1">
    <source>
        <dbReference type="SAM" id="MobiDB-lite"/>
    </source>
</evidence>
<feature type="compositionally biased region" description="Pro residues" evidence="1">
    <location>
        <begin position="152"/>
        <end position="161"/>
    </location>
</feature>
<keyword evidence="2" id="KW-1133">Transmembrane helix</keyword>
<feature type="compositionally biased region" description="Basic and acidic residues" evidence="1">
    <location>
        <begin position="391"/>
        <end position="400"/>
    </location>
</feature>
<feature type="compositionally biased region" description="Low complexity" evidence="1">
    <location>
        <begin position="352"/>
        <end position="361"/>
    </location>
</feature>
<feature type="compositionally biased region" description="Basic and acidic residues" evidence="1">
    <location>
        <begin position="518"/>
        <end position="537"/>
    </location>
</feature>
<organism evidence="3 4">
    <name type="scientific">Dactylosporangium matsuzakiense</name>
    <dbReference type="NCBI Taxonomy" id="53360"/>
    <lineage>
        <taxon>Bacteria</taxon>
        <taxon>Bacillati</taxon>
        <taxon>Actinomycetota</taxon>
        <taxon>Actinomycetes</taxon>
        <taxon>Micromonosporales</taxon>
        <taxon>Micromonosporaceae</taxon>
        <taxon>Dactylosporangium</taxon>
    </lineage>
</organism>
<keyword evidence="2" id="KW-0472">Membrane</keyword>
<comment type="caution">
    <text evidence="3">The sequence shown here is derived from an EMBL/GenBank/DDBJ whole genome shotgun (WGS) entry which is preliminary data.</text>
</comment>